<reference evidence="5" key="1">
    <citation type="submission" date="2020-10" db="EMBL/GenBank/DDBJ databases">
        <title>Unveiling of a novel bifunctional photoreceptor, Dualchrome1, isolated from a cosmopolitan green alga.</title>
        <authorList>
            <person name="Suzuki S."/>
            <person name="Kawachi M."/>
        </authorList>
    </citation>
    <scope>NUCLEOTIDE SEQUENCE</scope>
    <source>
        <strain evidence="5">NIES 2893</strain>
    </source>
</reference>
<dbReference type="Gene3D" id="3.40.850.10">
    <property type="entry name" value="Kinesin motor domain"/>
    <property type="match status" value="1"/>
</dbReference>
<dbReference type="PANTHER" id="PTHR24115:SF545">
    <property type="entry name" value="KINESIN-LIKE PROTEIN KIP2"/>
    <property type="match status" value="1"/>
</dbReference>
<dbReference type="InterPro" id="IPR001810">
    <property type="entry name" value="F-box_dom"/>
</dbReference>
<sequence length="644" mass="68958">MASSSAIRVEDNSGGGGGGGGGGGFLLPVCASAAHPVSLGLGQEAPAWLEHVLRHAGAQAVANATQVCRSWRTLTLDSKRLWRAMAEDLGDQAHLYVVDESAAEDSAEAWRDAFKSLWARRRTFAATQKEEGGEKMMESDFDDGEEATTQLRFGVDVCVRLRPPAALVEAAAARSNGRSTVLPLHQRIALVKANNPNVGSTSDALKLVVRREDDSASGKDALPELKVGVVSHDDTSVLAAMPGVGLRTFQFHRVFAPGAVQGDVYSASARRCVADALNGVSGCVLVYGFTGSGKTTTVFGVHQDARREARGIVPRACEELYDASKMRAMRHAISCDFELAYVEVYGNSVIDLITGKPVGQNAALGQRYVLEGAANHAAPSLSEMRRLLAVGDAKKRQAATAMNERSSRAHTLVTITLRQSRRDQNSSPPVVSRLFFADLGGAENLNKSKANAAMAAIPSAGSNNGTWQDYYASRTRVDEAIAINSGLFALKNCIDLLMKRTKAAAEGLPLPYVPYQDSRLTMLLSGALNGGSRTSVVVCASPEAPHASETLQALRFGERCGGIETSATLASSALRAALERLDAEIDATKKLIEEKEQWVTQREQREDIDGVEWVTVSKLVGAEKEHDKLEELANRRRELVGVSC</sequence>
<keyword evidence="2" id="KW-0067">ATP-binding</keyword>
<dbReference type="InterPro" id="IPR027640">
    <property type="entry name" value="Kinesin-like_fam"/>
</dbReference>
<comment type="similarity">
    <text evidence="2">Belongs to the TRAFAC class myosin-kinesin ATPase superfamily. Kinesin family.</text>
</comment>
<dbReference type="GO" id="GO:0005874">
    <property type="term" value="C:microtubule"/>
    <property type="evidence" value="ECO:0007669"/>
    <property type="project" value="TreeGrafter"/>
</dbReference>
<dbReference type="GO" id="GO:0005524">
    <property type="term" value="F:ATP binding"/>
    <property type="evidence" value="ECO:0007669"/>
    <property type="project" value="UniProtKB-UniRule"/>
</dbReference>
<dbReference type="EMBL" id="BNJQ01000012">
    <property type="protein sequence ID" value="GHP06223.1"/>
    <property type="molecule type" value="Genomic_DNA"/>
</dbReference>
<dbReference type="Pfam" id="PF12937">
    <property type="entry name" value="F-box-like"/>
    <property type="match status" value="1"/>
</dbReference>
<dbReference type="InterPro" id="IPR027417">
    <property type="entry name" value="P-loop_NTPase"/>
</dbReference>
<dbReference type="InterPro" id="IPR036047">
    <property type="entry name" value="F-box-like_dom_sf"/>
</dbReference>
<feature type="coiled-coil region" evidence="3">
    <location>
        <begin position="571"/>
        <end position="639"/>
    </location>
</feature>
<evidence type="ECO:0000256" key="2">
    <source>
        <dbReference type="PROSITE-ProRule" id="PRU00283"/>
    </source>
</evidence>
<dbReference type="Proteomes" id="UP000660262">
    <property type="component" value="Unassembled WGS sequence"/>
</dbReference>
<dbReference type="PROSITE" id="PS50067">
    <property type="entry name" value="KINESIN_MOTOR_2"/>
    <property type="match status" value="1"/>
</dbReference>
<comment type="caution">
    <text evidence="5">The sequence shown here is derived from an EMBL/GenBank/DDBJ whole genome shotgun (WGS) entry which is preliminary data.</text>
</comment>
<gene>
    <name evidence="5" type="ORF">PPROV_000497000</name>
</gene>
<dbReference type="GO" id="GO:0005871">
    <property type="term" value="C:kinesin complex"/>
    <property type="evidence" value="ECO:0007669"/>
    <property type="project" value="TreeGrafter"/>
</dbReference>
<feature type="binding site" evidence="2">
    <location>
        <begin position="288"/>
        <end position="295"/>
    </location>
    <ligand>
        <name>ATP</name>
        <dbReference type="ChEBI" id="CHEBI:30616"/>
    </ligand>
</feature>
<dbReference type="InterPro" id="IPR036961">
    <property type="entry name" value="Kinesin_motor_dom_sf"/>
</dbReference>
<dbReference type="SMART" id="SM00129">
    <property type="entry name" value="KISc"/>
    <property type="match status" value="1"/>
</dbReference>
<dbReference type="GO" id="GO:0008017">
    <property type="term" value="F:microtubule binding"/>
    <property type="evidence" value="ECO:0007669"/>
    <property type="project" value="InterPro"/>
</dbReference>
<organism evidence="5 6">
    <name type="scientific">Pycnococcus provasolii</name>
    <dbReference type="NCBI Taxonomy" id="41880"/>
    <lineage>
        <taxon>Eukaryota</taxon>
        <taxon>Viridiplantae</taxon>
        <taxon>Chlorophyta</taxon>
        <taxon>Pseudoscourfieldiophyceae</taxon>
        <taxon>Pseudoscourfieldiales</taxon>
        <taxon>Pycnococcaceae</taxon>
        <taxon>Pycnococcus</taxon>
    </lineage>
</organism>
<evidence type="ECO:0000313" key="5">
    <source>
        <dbReference type="EMBL" id="GHP06223.1"/>
    </source>
</evidence>
<feature type="domain" description="Kinesin motor" evidence="4">
    <location>
        <begin position="154"/>
        <end position="563"/>
    </location>
</feature>
<name>A0A830HI31_9CHLO</name>
<dbReference type="GO" id="GO:0003777">
    <property type="term" value="F:microtubule motor activity"/>
    <property type="evidence" value="ECO:0007669"/>
    <property type="project" value="InterPro"/>
</dbReference>
<dbReference type="SUPFAM" id="SSF81383">
    <property type="entry name" value="F-box domain"/>
    <property type="match status" value="1"/>
</dbReference>
<proteinExistence type="inferred from homology"/>
<dbReference type="PRINTS" id="PR00380">
    <property type="entry name" value="KINESINHEAVY"/>
</dbReference>
<dbReference type="PANTHER" id="PTHR24115">
    <property type="entry name" value="KINESIN-RELATED"/>
    <property type="match status" value="1"/>
</dbReference>
<dbReference type="InterPro" id="IPR001752">
    <property type="entry name" value="Kinesin_motor_dom"/>
</dbReference>
<accession>A0A830HI31</accession>
<dbReference type="GO" id="GO:0016887">
    <property type="term" value="F:ATP hydrolysis activity"/>
    <property type="evidence" value="ECO:0007669"/>
    <property type="project" value="TreeGrafter"/>
</dbReference>
<evidence type="ECO:0000259" key="4">
    <source>
        <dbReference type="PROSITE" id="PS50067"/>
    </source>
</evidence>
<dbReference type="GO" id="GO:0007018">
    <property type="term" value="P:microtubule-based movement"/>
    <property type="evidence" value="ECO:0007669"/>
    <property type="project" value="InterPro"/>
</dbReference>
<dbReference type="Pfam" id="PF00225">
    <property type="entry name" value="Kinesin"/>
    <property type="match status" value="1"/>
</dbReference>
<dbReference type="Gene3D" id="1.20.1280.50">
    <property type="match status" value="1"/>
</dbReference>
<dbReference type="AlphaFoldDB" id="A0A830HI31"/>
<dbReference type="SUPFAM" id="SSF52540">
    <property type="entry name" value="P-loop containing nucleoside triphosphate hydrolases"/>
    <property type="match status" value="1"/>
</dbReference>
<keyword evidence="1 2" id="KW-0505">Motor protein</keyword>
<keyword evidence="2" id="KW-0547">Nucleotide-binding</keyword>
<evidence type="ECO:0000256" key="1">
    <source>
        <dbReference type="ARBA" id="ARBA00023175"/>
    </source>
</evidence>
<dbReference type="OrthoDB" id="567544at2759"/>
<evidence type="ECO:0000256" key="3">
    <source>
        <dbReference type="SAM" id="Coils"/>
    </source>
</evidence>
<keyword evidence="3" id="KW-0175">Coiled coil</keyword>
<keyword evidence="6" id="KW-1185">Reference proteome</keyword>
<evidence type="ECO:0000313" key="6">
    <source>
        <dbReference type="Proteomes" id="UP000660262"/>
    </source>
</evidence>
<protein>
    <recommendedName>
        <fullName evidence="4">Kinesin motor domain-containing protein</fullName>
    </recommendedName>
</protein>